<keyword evidence="2" id="KW-1185">Reference proteome</keyword>
<organism evidence="1 2">
    <name type="scientific">Klebsiella phage vB_KpM_FBKp24</name>
    <dbReference type="NCBI Taxonomy" id="2801834"/>
    <lineage>
        <taxon>Viruses</taxon>
        <taxon>Duplodnaviria</taxon>
        <taxon>Heunggongvirae</taxon>
        <taxon>Uroviricota</taxon>
        <taxon>Caudoviricetes</taxon>
        <taxon>Chimalliviridae</taxon>
        <taxon>Maaswegvirus</taxon>
        <taxon>Maaswegvirus Kp24</taxon>
    </lineage>
</organism>
<dbReference type="Proteomes" id="UP000596381">
    <property type="component" value="Segment"/>
</dbReference>
<proteinExistence type="predicted"/>
<reference evidence="1 2" key="1">
    <citation type="submission" date="2020-12" db="EMBL/GenBank/DDBJ databases">
        <title>Genomic characterization of four novel bacteriophages infecting Klebsiella pneumoniae.</title>
        <authorList>
            <person name="Estrada Bonilla B."/>
            <person name="Costa A.R."/>
            <person name="van Rossum T."/>
            <person name="Hagedoorn S."/>
            <person name="Wallinga H."/>
            <person name="Xiao M."/>
            <person name="Song W."/>
            <person name="Haas P.-J."/>
            <person name="Nobrega F.L."/>
            <person name="Brouns S.J.J."/>
        </authorList>
    </citation>
    <scope>NUCLEOTIDE SEQUENCE [LARGE SCALE GENOMIC DNA]</scope>
</reference>
<gene>
    <name evidence="1" type="ORF">vBKpMFBKp24_221</name>
</gene>
<evidence type="ECO:0000313" key="2">
    <source>
        <dbReference type="Proteomes" id="UP000596381"/>
    </source>
</evidence>
<evidence type="ECO:0000313" key="1">
    <source>
        <dbReference type="EMBL" id="QQV92314.1"/>
    </source>
</evidence>
<sequence>MNKLIIFLGVAVVVMLGFTPYLLSAKKEKEIEQCKLRAKLYSDVEVIYSDGCYADFGNGVYVSVSNFDPTLYTRKQVLEKSNDPFVIINDK</sequence>
<dbReference type="EMBL" id="MW394391">
    <property type="protein sequence ID" value="QQV92314.1"/>
    <property type="molecule type" value="Genomic_DNA"/>
</dbReference>
<name>A0A7U0GBR6_9CAUD</name>
<protein>
    <submittedName>
        <fullName evidence="1">Uncharacterized protein</fullName>
    </submittedName>
</protein>
<accession>A0A7U0GBR6</accession>